<name>A0A9N9GKM2_9GLOM</name>
<evidence type="ECO:0000313" key="2">
    <source>
        <dbReference type="Proteomes" id="UP000789831"/>
    </source>
</evidence>
<dbReference type="AlphaFoldDB" id="A0A9N9GKM2"/>
<evidence type="ECO:0000313" key="1">
    <source>
        <dbReference type="EMBL" id="CAG8612688.1"/>
    </source>
</evidence>
<keyword evidence="2" id="KW-1185">Reference proteome</keyword>
<proteinExistence type="predicted"/>
<dbReference type="EMBL" id="CAJVPL010002521">
    <property type="protein sequence ID" value="CAG8612688.1"/>
    <property type="molecule type" value="Genomic_DNA"/>
</dbReference>
<gene>
    <name evidence="1" type="ORF">AGERDE_LOCUS9671</name>
</gene>
<comment type="caution">
    <text evidence="1">The sequence shown here is derived from an EMBL/GenBank/DDBJ whole genome shotgun (WGS) entry which is preliminary data.</text>
</comment>
<sequence length="265" mass="29982">MRQYYSNAVVTLIGIQAKAKVDEEELDLLDILKRITWKDEKGYKSTDRVSLRLHEALREIKNRGRGNPVDGIYSILGLLPYGEKVAVKYKKRNCDQCGEEEKDNCSTGIEGGIKVDYISQKDEEVIQPDGSLKITGSEYVITKNGEEKEIELSGTKQILSLMNKLVKEGKNNICLLMPNKYQWRSNKPFAVLVEIEGNKYYGLGLVEISEGSDKLQGVEERKIVISANQGSETNVQVEIKREGNDHISKEQNSAIFEQLVRLRLV</sequence>
<organism evidence="1 2">
    <name type="scientific">Ambispora gerdemannii</name>
    <dbReference type="NCBI Taxonomy" id="144530"/>
    <lineage>
        <taxon>Eukaryota</taxon>
        <taxon>Fungi</taxon>
        <taxon>Fungi incertae sedis</taxon>
        <taxon>Mucoromycota</taxon>
        <taxon>Glomeromycotina</taxon>
        <taxon>Glomeromycetes</taxon>
        <taxon>Archaeosporales</taxon>
        <taxon>Ambisporaceae</taxon>
        <taxon>Ambispora</taxon>
    </lineage>
</organism>
<dbReference type="Proteomes" id="UP000789831">
    <property type="component" value="Unassembled WGS sequence"/>
</dbReference>
<reference evidence="1" key="1">
    <citation type="submission" date="2021-06" db="EMBL/GenBank/DDBJ databases">
        <authorList>
            <person name="Kallberg Y."/>
            <person name="Tangrot J."/>
            <person name="Rosling A."/>
        </authorList>
    </citation>
    <scope>NUCLEOTIDE SEQUENCE</scope>
    <source>
        <strain evidence="1">MT106</strain>
    </source>
</reference>
<protein>
    <submittedName>
        <fullName evidence="1">10684_t:CDS:1</fullName>
    </submittedName>
</protein>
<accession>A0A9N9GKM2</accession>
<dbReference type="OrthoDB" id="2447218at2759"/>